<dbReference type="GO" id="GO:0004662">
    <property type="term" value="F:CAAX-protein geranylgeranyltransferase activity"/>
    <property type="evidence" value="ECO:0007669"/>
    <property type="project" value="TreeGrafter"/>
</dbReference>
<name>A0A0X3Q086_SCHSO</name>
<dbReference type="AlphaFoldDB" id="A0A0X3Q086"/>
<keyword evidence="4 9" id="KW-0808">Transferase</keyword>
<protein>
    <submittedName>
        <fullName evidence="9">Geranylgeranyl transferase type-1 subunit beta</fullName>
    </submittedName>
</protein>
<keyword evidence="6" id="KW-0677">Repeat</keyword>
<feature type="non-terminal residue" evidence="9">
    <location>
        <position position="1"/>
    </location>
</feature>
<evidence type="ECO:0000259" key="8">
    <source>
        <dbReference type="Pfam" id="PF00432"/>
    </source>
</evidence>
<dbReference type="InterPro" id="IPR008930">
    <property type="entry name" value="Terpenoid_cyclase/PrenylTrfase"/>
</dbReference>
<dbReference type="PANTHER" id="PTHR11774:SF4">
    <property type="entry name" value="GERANYLGERANYL TRANSFERASE TYPE-1 SUBUNIT BETA"/>
    <property type="match status" value="1"/>
</dbReference>
<dbReference type="InterPro" id="IPR045089">
    <property type="entry name" value="PGGT1B-like"/>
</dbReference>
<dbReference type="PANTHER" id="PTHR11774">
    <property type="entry name" value="GERANYLGERANYL TRANSFERASE TYPE BETA SUBUNIT"/>
    <property type="match status" value="1"/>
</dbReference>
<keyword evidence="7" id="KW-0862">Zinc</keyword>
<dbReference type="Pfam" id="PF00432">
    <property type="entry name" value="Prenyltrans"/>
    <property type="match status" value="1"/>
</dbReference>
<dbReference type="CDD" id="cd02890">
    <property type="entry name" value="PTase"/>
    <property type="match status" value="1"/>
</dbReference>
<evidence type="ECO:0000256" key="2">
    <source>
        <dbReference type="ARBA" id="ARBA00010497"/>
    </source>
</evidence>
<comment type="cofactor">
    <cofactor evidence="1">
        <name>Zn(2+)</name>
        <dbReference type="ChEBI" id="CHEBI:29105"/>
    </cofactor>
</comment>
<evidence type="ECO:0000256" key="3">
    <source>
        <dbReference type="ARBA" id="ARBA00022602"/>
    </source>
</evidence>
<gene>
    <name evidence="9" type="primary">PGTB1</name>
    <name evidence="9" type="ORF">TR127409</name>
</gene>
<feature type="domain" description="Prenyltransferase alpha-alpha toroid" evidence="8">
    <location>
        <begin position="9"/>
        <end position="229"/>
    </location>
</feature>
<evidence type="ECO:0000256" key="1">
    <source>
        <dbReference type="ARBA" id="ARBA00001947"/>
    </source>
</evidence>
<evidence type="ECO:0000256" key="4">
    <source>
        <dbReference type="ARBA" id="ARBA00022679"/>
    </source>
</evidence>
<dbReference type="SUPFAM" id="SSF48239">
    <property type="entry name" value="Terpenoid cyclases/Protein prenyltransferases"/>
    <property type="match status" value="1"/>
</dbReference>
<comment type="similarity">
    <text evidence="2">Belongs to the protein prenyltransferase subunit beta family.</text>
</comment>
<organism evidence="9">
    <name type="scientific">Schistocephalus solidus</name>
    <name type="common">Tapeworm</name>
    <dbReference type="NCBI Taxonomy" id="70667"/>
    <lineage>
        <taxon>Eukaryota</taxon>
        <taxon>Metazoa</taxon>
        <taxon>Spiralia</taxon>
        <taxon>Lophotrochozoa</taxon>
        <taxon>Platyhelminthes</taxon>
        <taxon>Cestoda</taxon>
        <taxon>Eucestoda</taxon>
        <taxon>Diphyllobothriidea</taxon>
        <taxon>Diphyllobothriidae</taxon>
        <taxon>Schistocephalus</taxon>
    </lineage>
</organism>
<dbReference type="Gene3D" id="1.50.10.20">
    <property type="match status" value="1"/>
</dbReference>
<evidence type="ECO:0000313" key="9">
    <source>
        <dbReference type="EMBL" id="JAP55627.1"/>
    </source>
</evidence>
<evidence type="ECO:0000256" key="5">
    <source>
        <dbReference type="ARBA" id="ARBA00022723"/>
    </source>
</evidence>
<dbReference type="GO" id="GO:0046872">
    <property type="term" value="F:metal ion binding"/>
    <property type="evidence" value="ECO:0007669"/>
    <property type="project" value="UniProtKB-KW"/>
</dbReference>
<reference evidence="9" key="1">
    <citation type="submission" date="2016-01" db="EMBL/GenBank/DDBJ databases">
        <title>Reference transcriptome for the parasite Schistocephalus solidus: insights into the molecular evolution of parasitism.</title>
        <authorList>
            <person name="Hebert F.O."/>
            <person name="Grambauer S."/>
            <person name="Barber I."/>
            <person name="Landry C.R."/>
            <person name="Aubin-Horth N."/>
        </authorList>
    </citation>
    <scope>NUCLEOTIDE SEQUENCE</scope>
</reference>
<dbReference type="GO" id="GO:0005953">
    <property type="term" value="C:CAAX-protein geranylgeranyltransferase complex"/>
    <property type="evidence" value="ECO:0007669"/>
    <property type="project" value="TreeGrafter"/>
</dbReference>
<keyword evidence="5" id="KW-0479">Metal-binding</keyword>
<accession>A0A0X3Q086</accession>
<dbReference type="InterPro" id="IPR001330">
    <property type="entry name" value="Prenyltrans"/>
</dbReference>
<proteinExistence type="inferred from homology"/>
<sequence length="320" mass="35559">EPKPVQPLPYDASHVTMTYSALNTLLILGDDLSRVNRDAVMAGILSLQSENSNFINASVLCHEFDARFVFSAVASAYILDQLDKLDIEGYVRFITKSLTFEGGFGHLPQLEAHAGATYCNLACLKLLGKLESVLPERSRQREKLIYWLLQRQKVGFNGRSGKDDDSCYTFWVGACLQMLHMDPYVDRDKLLEFISTTWDPMVGGFMRSADANYVDPLHSFLTVSGLSTLLLGPAKTKRLGTDLTTTLEDLRLTTSPPGLLTDLLDLIYGAGVDENEKRSSGALSGLEFVVPELNIPQSAFDRLKLIHQKWRSAETDDLTS</sequence>
<evidence type="ECO:0000256" key="7">
    <source>
        <dbReference type="ARBA" id="ARBA00022833"/>
    </source>
</evidence>
<keyword evidence="3" id="KW-0637">Prenyltransferase</keyword>
<dbReference type="EMBL" id="GEEE01007598">
    <property type="protein sequence ID" value="JAP55627.1"/>
    <property type="molecule type" value="Transcribed_RNA"/>
</dbReference>
<evidence type="ECO:0000256" key="6">
    <source>
        <dbReference type="ARBA" id="ARBA00022737"/>
    </source>
</evidence>